<feature type="transmembrane region" description="Helical" evidence="1">
    <location>
        <begin position="6"/>
        <end position="24"/>
    </location>
</feature>
<dbReference type="InterPro" id="IPR006747">
    <property type="entry name" value="DUF599"/>
</dbReference>
<feature type="transmembrane region" description="Helical" evidence="1">
    <location>
        <begin position="180"/>
        <end position="202"/>
    </location>
</feature>
<reference evidence="2" key="1">
    <citation type="journal article" date="2014" name="Int. J. Syst. Evol. Microbiol.">
        <title>Complete genome of a new Firmicutes species belonging to the dominant human colonic microbiota ('Ruminococcus bicirculans') reveals two chromosomes and a selective capacity to utilize plant glucans.</title>
        <authorList>
            <consortium name="NISC Comparative Sequencing Program"/>
            <person name="Wegmann U."/>
            <person name="Louis P."/>
            <person name="Goesmann A."/>
            <person name="Henrissat B."/>
            <person name="Duncan S.H."/>
            <person name="Flint H.J."/>
        </authorList>
    </citation>
    <scope>NUCLEOTIDE SEQUENCE</scope>
    <source>
        <strain evidence="2">NBRC 107169</strain>
    </source>
</reference>
<dbReference type="RefSeq" id="WP_284362021.1">
    <property type="nucleotide sequence ID" value="NZ_BSNI01000001.1"/>
</dbReference>
<dbReference type="Proteomes" id="UP001161405">
    <property type="component" value="Unassembled WGS sequence"/>
</dbReference>
<name>A0ABQ5UNL1_9HYPH</name>
<keyword evidence="1" id="KW-0472">Membrane</keyword>
<accession>A0ABQ5UNL1</accession>
<evidence type="ECO:0000313" key="2">
    <source>
        <dbReference type="EMBL" id="GLQ16420.1"/>
    </source>
</evidence>
<protein>
    <submittedName>
        <fullName evidence="2">Membrane protein</fullName>
    </submittedName>
</protein>
<proteinExistence type="predicted"/>
<evidence type="ECO:0000256" key="1">
    <source>
        <dbReference type="SAM" id="Phobius"/>
    </source>
</evidence>
<keyword evidence="1" id="KW-0812">Transmembrane</keyword>
<dbReference type="Pfam" id="PF04654">
    <property type="entry name" value="DUF599"/>
    <property type="match status" value="1"/>
</dbReference>
<gene>
    <name evidence="2" type="ORF">GCM10007879_06690</name>
</gene>
<comment type="caution">
    <text evidence="2">The sequence shown here is derived from an EMBL/GenBank/DDBJ whole genome shotgun (WGS) entry which is preliminary data.</text>
</comment>
<evidence type="ECO:0000313" key="3">
    <source>
        <dbReference type="Proteomes" id="UP001161405"/>
    </source>
</evidence>
<dbReference type="EMBL" id="BSNI01000001">
    <property type="protein sequence ID" value="GLQ16420.1"/>
    <property type="molecule type" value="Genomic_DNA"/>
</dbReference>
<feature type="transmembrane region" description="Helical" evidence="1">
    <location>
        <begin position="106"/>
        <end position="128"/>
    </location>
</feature>
<keyword evidence="3" id="KW-1185">Reference proteome</keyword>
<organism evidence="2 3">
    <name type="scientific">Maritalea porphyrae</name>
    <dbReference type="NCBI Taxonomy" id="880732"/>
    <lineage>
        <taxon>Bacteria</taxon>
        <taxon>Pseudomonadati</taxon>
        <taxon>Pseudomonadota</taxon>
        <taxon>Alphaproteobacteria</taxon>
        <taxon>Hyphomicrobiales</taxon>
        <taxon>Devosiaceae</taxon>
        <taxon>Maritalea</taxon>
    </lineage>
</organism>
<keyword evidence="1" id="KW-1133">Transmembrane helix</keyword>
<feature type="transmembrane region" description="Helical" evidence="1">
    <location>
        <begin position="64"/>
        <end position="86"/>
    </location>
</feature>
<sequence>MTLLSTLLPLLFWAFYGLFSRIIGRRRASMSALMATQRLRWVQNAVRRDTPIDGILTGNIMSAVSFFASTSVLLILAMFAVIGQLNDLLPTIRSMSWGEAYTDFDYQFHFVVMLVMTVMAFLSFTLSLRHFNHFCILLGAADHSVNSDPAEVEAMANLNAQGARHFNNGIRAYYFSLANVGWFLSSEIGMIMAIGTIGFIIYREYFSAARNAISLLPGANNSSED</sequence>
<reference evidence="2" key="2">
    <citation type="submission" date="2023-01" db="EMBL/GenBank/DDBJ databases">
        <title>Draft genome sequence of Maritalea porphyrae strain NBRC 107169.</title>
        <authorList>
            <person name="Sun Q."/>
            <person name="Mori K."/>
        </authorList>
    </citation>
    <scope>NUCLEOTIDE SEQUENCE</scope>
    <source>
        <strain evidence="2">NBRC 107169</strain>
    </source>
</reference>